<proteinExistence type="predicted"/>
<keyword evidence="1" id="KW-1133">Transmembrane helix</keyword>
<name>A0AA41XMJ0_9MYCO</name>
<keyword evidence="4" id="KW-1185">Reference proteome</keyword>
<evidence type="ECO:0000313" key="4">
    <source>
        <dbReference type="Proteomes" id="UP000192319"/>
    </source>
</evidence>
<sequence>MSSALTRPVNRVVAREVVFPAMAVVAIVAYADVRIPMCLPGHRGLIWLTLLVGVVLATHRRATVVAVGAASTVATFAMHFPGAGVSVRYVAAAVLLYAVAATPVAGTRRWLVVLAAAPIHLVALADSGGVLFGAWMTERALFHLGFGLAAGLLGWVIAAATLKGCEP</sequence>
<evidence type="ECO:0000313" key="5">
    <source>
        <dbReference type="Proteomes" id="UP001141650"/>
    </source>
</evidence>
<feature type="transmembrane region" description="Helical" evidence="1">
    <location>
        <begin position="45"/>
        <end position="70"/>
    </location>
</feature>
<dbReference type="AlphaFoldDB" id="A0AA41XMJ0"/>
<feature type="transmembrane region" description="Helical" evidence="1">
    <location>
        <begin position="12"/>
        <end position="33"/>
    </location>
</feature>
<dbReference type="EMBL" id="MVHD01000036">
    <property type="protein sequence ID" value="OQZ89234.1"/>
    <property type="molecule type" value="Genomic_DNA"/>
</dbReference>
<dbReference type="Proteomes" id="UP000192319">
    <property type="component" value="Unassembled WGS sequence"/>
</dbReference>
<evidence type="ECO:0000313" key="3">
    <source>
        <dbReference type="EMBL" id="OQZ89234.1"/>
    </source>
</evidence>
<gene>
    <name evidence="3" type="ORF">BST11_18465</name>
    <name evidence="2" type="ORF">H7K38_06530</name>
</gene>
<organism evidence="2 5">
    <name type="scientific">Mycobacterium alsense</name>
    <dbReference type="NCBI Taxonomy" id="324058"/>
    <lineage>
        <taxon>Bacteria</taxon>
        <taxon>Bacillati</taxon>
        <taxon>Actinomycetota</taxon>
        <taxon>Actinomycetes</taxon>
        <taxon>Mycobacteriales</taxon>
        <taxon>Mycobacteriaceae</taxon>
        <taxon>Mycobacterium</taxon>
    </lineage>
</organism>
<dbReference type="EMBL" id="JACKVH010000012">
    <property type="protein sequence ID" value="MCV7378307.1"/>
    <property type="molecule type" value="Genomic_DNA"/>
</dbReference>
<dbReference type="RefSeq" id="WP_083139331.1">
    <property type="nucleotide sequence ID" value="NZ_JACKVH010000012.1"/>
</dbReference>
<evidence type="ECO:0000313" key="2">
    <source>
        <dbReference type="EMBL" id="MCV7378307.1"/>
    </source>
</evidence>
<dbReference type="Proteomes" id="UP001141650">
    <property type="component" value="Unassembled WGS sequence"/>
</dbReference>
<reference evidence="2" key="3">
    <citation type="journal article" date="2022" name="BMC Genomics">
        <title>Comparative genome analysis of mycobacteria focusing on tRNA and non-coding RNA.</title>
        <authorList>
            <person name="Behra P.R.K."/>
            <person name="Pettersson B.M.F."/>
            <person name="Ramesh M."/>
            <person name="Das S."/>
            <person name="Dasgupta S."/>
            <person name="Kirsebom L.A."/>
        </authorList>
    </citation>
    <scope>NUCLEOTIDE SEQUENCE</scope>
    <source>
        <strain evidence="2">CCUG 55640</strain>
    </source>
</reference>
<feature type="transmembrane region" description="Helical" evidence="1">
    <location>
        <begin position="141"/>
        <end position="162"/>
    </location>
</feature>
<feature type="transmembrane region" description="Helical" evidence="1">
    <location>
        <begin position="76"/>
        <end position="99"/>
    </location>
</feature>
<evidence type="ECO:0000256" key="1">
    <source>
        <dbReference type="SAM" id="Phobius"/>
    </source>
</evidence>
<feature type="transmembrane region" description="Helical" evidence="1">
    <location>
        <begin position="111"/>
        <end position="135"/>
    </location>
</feature>
<comment type="caution">
    <text evidence="2">The sequence shown here is derived from an EMBL/GenBank/DDBJ whole genome shotgun (WGS) entry which is preliminary data.</text>
</comment>
<accession>A0AA41XMJ0</accession>
<keyword evidence="1" id="KW-0472">Membrane</keyword>
<reference evidence="3 4" key="1">
    <citation type="submission" date="2017-02" db="EMBL/GenBank/DDBJ databases">
        <title>The new phylogeny of genus Mycobacterium.</title>
        <authorList>
            <person name="Tortoli E."/>
            <person name="Trovato A."/>
            <person name="Cirillo D.M."/>
        </authorList>
    </citation>
    <scope>NUCLEOTIDE SEQUENCE [LARGE SCALE GENOMIC DNA]</scope>
    <source>
        <strain evidence="3 4">DSM 45230</strain>
    </source>
</reference>
<reference evidence="2" key="2">
    <citation type="submission" date="2020-07" db="EMBL/GenBank/DDBJ databases">
        <authorList>
            <person name="Pettersson B.M.F."/>
            <person name="Behra P.R.K."/>
            <person name="Ramesh M."/>
            <person name="Das S."/>
            <person name="Dasgupta S."/>
            <person name="Kirsebom L.A."/>
        </authorList>
    </citation>
    <scope>NUCLEOTIDE SEQUENCE</scope>
    <source>
        <strain evidence="2">CCUG 55640</strain>
    </source>
</reference>
<keyword evidence="1" id="KW-0812">Transmembrane</keyword>
<protein>
    <submittedName>
        <fullName evidence="2">Uncharacterized protein</fullName>
    </submittedName>
</protein>